<dbReference type="OrthoDB" id="3173802at2"/>
<feature type="region of interest" description="Disordered" evidence="1">
    <location>
        <begin position="65"/>
        <end position="222"/>
    </location>
</feature>
<reference evidence="3 4" key="1">
    <citation type="submission" date="2019-09" db="EMBL/GenBank/DDBJ databases">
        <title>Whole genome shotgun sequencing (WGS) of Ellagibacter isourolithinifaciens DSM 104140(T) and Adlercreutzia muris DSM 29508(T).</title>
        <authorList>
            <person name="Stoll D.A."/>
            <person name="Danylec N."/>
            <person name="Huch M."/>
        </authorList>
    </citation>
    <scope>NUCLEOTIDE SEQUENCE [LARGE SCALE GENOMIC DNA]</scope>
    <source>
        <strain evidence="3 4">DSM 104140</strain>
    </source>
</reference>
<comment type="caution">
    <text evidence="3">The sequence shown here is derived from an EMBL/GenBank/DDBJ whole genome shotgun (WGS) entry which is preliminary data.</text>
</comment>
<dbReference type="AlphaFoldDB" id="A0A6N6NPN5"/>
<keyword evidence="2" id="KW-1133">Transmembrane helix</keyword>
<dbReference type="GeneID" id="98657669"/>
<keyword evidence="4" id="KW-1185">Reference proteome</keyword>
<evidence type="ECO:0000256" key="1">
    <source>
        <dbReference type="SAM" id="MobiDB-lite"/>
    </source>
</evidence>
<feature type="transmembrane region" description="Helical" evidence="2">
    <location>
        <begin position="9"/>
        <end position="31"/>
    </location>
</feature>
<proteinExistence type="predicted"/>
<feature type="compositionally biased region" description="Polar residues" evidence="1">
    <location>
        <begin position="196"/>
        <end position="210"/>
    </location>
</feature>
<dbReference type="Proteomes" id="UP000468668">
    <property type="component" value="Unassembled WGS sequence"/>
</dbReference>
<keyword evidence="2" id="KW-0472">Membrane</keyword>
<evidence type="ECO:0000313" key="4">
    <source>
        <dbReference type="Proteomes" id="UP000468668"/>
    </source>
</evidence>
<sequence>MEKTSREKIALIVFLILAIGMGCILFGYVFAGHSWNVTASNIDDAFGNMEGYTAIVYEGTIEEEEGAAQSPASAASAANSSANSKNAGDAESLPGDSKAGDGQAPASSSSSSDGNQAAASSSENSQASSAASSSDKQVASSQGGSSVNSASSTSASAQGTGSVDQGVSTASEPAAAEGSASEGVVGESTAGEGVSATASPDGTLDSQASSAAPLAGHKKEKEPVALSDVDELYQAKGANVISLHTADPSAYEEGTILKRGGKRYGIFSVTREYSRILIDEKVKYFTDQKVDYVIALCPEESYLKNAENIDIVITTADSTISSMGESRNGAFYVSTPKIGSVGAILISPSNVVSAKTISEL</sequence>
<protein>
    <submittedName>
        <fullName evidence="3">Uncharacterized protein</fullName>
    </submittedName>
</protein>
<gene>
    <name evidence="3" type="ORF">F8C90_04515</name>
</gene>
<evidence type="ECO:0000313" key="3">
    <source>
        <dbReference type="EMBL" id="KAB1641104.1"/>
    </source>
</evidence>
<name>A0A6N6NPN5_9ACTN</name>
<dbReference type="RefSeq" id="WP_158049265.1">
    <property type="nucleotide sequence ID" value="NZ_DBEZKV010000167.1"/>
</dbReference>
<accession>A0A6N6NPN5</accession>
<dbReference type="EMBL" id="WAJR01000007">
    <property type="protein sequence ID" value="KAB1641104.1"/>
    <property type="molecule type" value="Genomic_DNA"/>
</dbReference>
<dbReference type="PROSITE" id="PS51257">
    <property type="entry name" value="PROKAR_LIPOPROTEIN"/>
    <property type="match status" value="1"/>
</dbReference>
<feature type="compositionally biased region" description="Low complexity" evidence="1">
    <location>
        <begin position="67"/>
        <end position="87"/>
    </location>
</feature>
<keyword evidence="2" id="KW-0812">Transmembrane</keyword>
<feature type="compositionally biased region" description="Low complexity" evidence="1">
    <location>
        <begin position="100"/>
        <end position="189"/>
    </location>
</feature>
<organism evidence="3 4">
    <name type="scientific">Ellagibacter isourolithinifaciens</name>
    <dbReference type="NCBI Taxonomy" id="2137581"/>
    <lineage>
        <taxon>Bacteria</taxon>
        <taxon>Bacillati</taxon>
        <taxon>Actinomycetota</taxon>
        <taxon>Coriobacteriia</taxon>
        <taxon>Eggerthellales</taxon>
        <taxon>Eggerthellaceae</taxon>
        <taxon>Ellagibacter</taxon>
    </lineage>
</organism>
<evidence type="ECO:0000256" key="2">
    <source>
        <dbReference type="SAM" id="Phobius"/>
    </source>
</evidence>